<keyword evidence="4 6" id="KW-0472">Membrane</keyword>
<dbReference type="GeneID" id="28740821"/>
<feature type="transmembrane region" description="Helical" evidence="6">
    <location>
        <begin position="195"/>
        <end position="213"/>
    </location>
</feature>
<dbReference type="RefSeq" id="XP_018004280.1">
    <property type="nucleotide sequence ID" value="XM_018148941.1"/>
</dbReference>
<dbReference type="PANTHER" id="PTHR23502:SF59">
    <property type="entry name" value="MULTIDRUG TRANSPORTER, PUTATIVE (AFU_ORTHOLOGUE AFUA_1G10370)-RELATED"/>
    <property type="match status" value="1"/>
</dbReference>
<organism evidence="8 9">
    <name type="scientific">Cyphellophora attinorum</name>
    <dbReference type="NCBI Taxonomy" id="1664694"/>
    <lineage>
        <taxon>Eukaryota</taxon>
        <taxon>Fungi</taxon>
        <taxon>Dikarya</taxon>
        <taxon>Ascomycota</taxon>
        <taxon>Pezizomycotina</taxon>
        <taxon>Eurotiomycetes</taxon>
        <taxon>Chaetothyriomycetidae</taxon>
        <taxon>Chaetothyriales</taxon>
        <taxon>Cyphellophoraceae</taxon>
        <taxon>Cyphellophora</taxon>
    </lineage>
</organism>
<dbReference type="GO" id="GO:0005886">
    <property type="term" value="C:plasma membrane"/>
    <property type="evidence" value="ECO:0007669"/>
    <property type="project" value="TreeGrafter"/>
</dbReference>
<dbReference type="InterPro" id="IPR011701">
    <property type="entry name" value="MFS"/>
</dbReference>
<feature type="transmembrane region" description="Helical" evidence="6">
    <location>
        <begin position="468"/>
        <end position="490"/>
    </location>
</feature>
<evidence type="ECO:0000256" key="4">
    <source>
        <dbReference type="ARBA" id="ARBA00023136"/>
    </source>
</evidence>
<accession>A0A0N1HFZ7</accession>
<feature type="compositionally biased region" description="Polar residues" evidence="5">
    <location>
        <begin position="45"/>
        <end position="55"/>
    </location>
</feature>
<dbReference type="CDD" id="cd17323">
    <property type="entry name" value="MFS_Tpo1_MDR_like"/>
    <property type="match status" value="1"/>
</dbReference>
<dbReference type="PROSITE" id="PS50850">
    <property type="entry name" value="MFS"/>
    <property type="match status" value="1"/>
</dbReference>
<evidence type="ECO:0000256" key="5">
    <source>
        <dbReference type="SAM" id="MobiDB-lite"/>
    </source>
</evidence>
<reference evidence="8 9" key="1">
    <citation type="submission" date="2015-06" db="EMBL/GenBank/DDBJ databases">
        <title>Draft genome of the ant-associated black yeast Phialophora attae CBS 131958.</title>
        <authorList>
            <person name="Moreno L.F."/>
            <person name="Stielow B.J."/>
            <person name="de Hoog S."/>
            <person name="Vicente V.A."/>
            <person name="Weiss V.A."/>
            <person name="de Vries M."/>
            <person name="Cruz L.M."/>
            <person name="Souza E.M."/>
        </authorList>
    </citation>
    <scope>NUCLEOTIDE SEQUENCE [LARGE SCALE GENOMIC DNA]</scope>
    <source>
        <strain evidence="8 9">CBS 131958</strain>
    </source>
</reference>
<proteinExistence type="predicted"/>
<dbReference type="GO" id="GO:0022857">
    <property type="term" value="F:transmembrane transporter activity"/>
    <property type="evidence" value="ECO:0007669"/>
    <property type="project" value="InterPro"/>
</dbReference>
<gene>
    <name evidence="8" type="ORF">AB675_8491</name>
</gene>
<feature type="transmembrane region" description="Helical" evidence="6">
    <location>
        <begin position="437"/>
        <end position="456"/>
    </location>
</feature>
<feature type="transmembrane region" description="Helical" evidence="6">
    <location>
        <begin position="398"/>
        <end position="417"/>
    </location>
</feature>
<evidence type="ECO:0000313" key="8">
    <source>
        <dbReference type="EMBL" id="KPI44317.1"/>
    </source>
</evidence>
<dbReference type="SUPFAM" id="SSF103473">
    <property type="entry name" value="MFS general substrate transporter"/>
    <property type="match status" value="1"/>
</dbReference>
<dbReference type="Gene3D" id="1.20.1250.20">
    <property type="entry name" value="MFS general substrate transporter like domains"/>
    <property type="match status" value="1"/>
</dbReference>
<evidence type="ECO:0000256" key="1">
    <source>
        <dbReference type="ARBA" id="ARBA00004141"/>
    </source>
</evidence>
<evidence type="ECO:0000256" key="3">
    <source>
        <dbReference type="ARBA" id="ARBA00022989"/>
    </source>
</evidence>
<dbReference type="Proteomes" id="UP000038010">
    <property type="component" value="Unassembled WGS sequence"/>
</dbReference>
<feature type="transmembrane region" description="Helical" evidence="6">
    <location>
        <begin position="165"/>
        <end position="183"/>
    </location>
</feature>
<feature type="region of interest" description="Disordered" evidence="5">
    <location>
        <begin position="1"/>
        <end position="79"/>
    </location>
</feature>
<dbReference type="OrthoDB" id="9986881at2759"/>
<dbReference type="InterPro" id="IPR036259">
    <property type="entry name" value="MFS_trans_sf"/>
</dbReference>
<evidence type="ECO:0000256" key="2">
    <source>
        <dbReference type="ARBA" id="ARBA00022692"/>
    </source>
</evidence>
<sequence length="593" mass="64447">MATTGQSDDTERLAQLTQPNESFALQRTTTDPYRGDLISDDSDENSTPTRASSSHDAGLSTSLSRSVSRSNRRRRTQTVLSRIRSRPPVGNFTHPLEHEKTTIEELVDFDGPADPYHPVNWPLHKKGTTTLLYALTTMTAAYASATISAGTNQISQEFHIGSQTATLATSLFLVGFGIGPLLWGPLSEVYGRKMAVLPPVFVAACMTFGTAVAKDVQTLMITRFFAGFFNSAPVTNTGGVLADLFPPSQRGIAIASYSIAVVTGPAIGPLIGAAFVSNASLGWRWTEYFSAILTLAVLLLDVIFCDETYPPKLLVYKARKLRIASGNWALHAKFEEWDISLTELAHKYLVRPIQIITTPIGFSICLYASFCYGILYMNLGAIPIIFGEKRHWTPVTSSLPFLGMLVGACIAGGINTLNQMYYNRRVAPGTINPELRLLPMMGGSVAFAGGLFIVGWCGPPENAPAVAPILGIGLVGVGFSTIFQSAINYLVDTFTKYGASAVAANTFLRSCFAAGFPLTVTPLYHNVGVPWGTSIFGFFAMALIPVPFLLYKFGERLRGRSKWSRDSVAKSRTRARDMQKELTGGREREKVEA</sequence>
<keyword evidence="3 6" id="KW-1133">Transmembrane helix</keyword>
<dbReference type="EMBL" id="LFJN01000003">
    <property type="protein sequence ID" value="KPI44317.1"/>
    <property type="molecule type" value="Genomic_DNA"/>
</dbReference>
<protein>
    <submittedName>
        <fullName evidence="8">Putative MFS-type transporter</fullName>
    </submittedName>
</protein>
<dbReference type="FunFam" id="1.20.1250.20:FF:000011">
    <property type="entry name" value="MFS multidrug transporter, putative"/>
    <property type="match status" value="1"/>
</dbReference>
<dbReference type="VEuPathDB" id="FungiDB:AB675_8491"/>
<comment type="caution">
    <text evidence="8">The sequence shown here is derived from an EMBL/GenBank/DDBJ whole genome shotgun (WGS) entry which is preliminary data.</text>
</comment>
<feature type="transmembrane region" description="Helical" evidence="6">
    <location>
        <begin position="364"/>
        <end position="386"/>
    </location>
</feature>
<feature type="transmembrane region" description="Helical" evidence="6">
    <location>
        <begin position="288"/>
        <end position="309"/>
    </location>
</feature>
<name>A0A0N1HFZ7_9EURO</name>
<feature type="compositionally biased region" description="Polar residues" evidence="5">
    <location>
        <begin position="15"/>
        <end position="31"/>
    </location>
</feature>
<dbReference type="STRING" id="1664694.A0A0N1HFZ7"/>
<keyword evidence="2 6" id="KW-0812">Transmembrane</keyword>
<evidence type="ECO:0000259" key="7">
    <source>
        <dbReference type="PROSITE" id="PS50850"/>
    </source>
</evidence>
<comment type="subcellular location">
    <subcellularLocation>
        <location evidence="1">Membrane</location>
        <topology evidence="1">Multi-pass membrane protein</topology>
    </subcellularLocation>
</comment>
<feature type="domain" description="Major facilitator superfamily (MFS) profile" evidence="7">
    <location>
        <begin position="129"/>
        <end position="558"/>
    </location>
</feature>
<dbReference type="PANTHER" id="PTHR23502">
    <property type="entry name" value="MAJOR FACILITATOR SUPERFAMILY"/>
    <property type="match status" value="1"/>
</dbReference>
<dbReference type="AlphaFoldDB" id="A0A0N1HFZ7"/>
<feature type="transmembrane region" description="Helical" evidence="6">
    <location>
        <begin position="531"/>
        <end position="551"/>
    </location>
</feature>
<keyword evidence="9" id="KW-1185">Reference proteome</keyword>
<evidence type="ECO:0000256" key="6">
    <source>
        <dbReference type="SAM" id="Phobius"/>
    </source>
</evidence>
<dbReference type="Pfam" id="PF07690">
    <property type="entry name" value="MFS_1"/>
    <property type="match status" value="1"/>
</dbReference>
<evidence type="ECO:0000313" key="9">
    <source>
        <dbReference type="Proteomes" id="UP000038010"/>
    </source>
</evidence>
<feature type="compositionally biased region" description="Low complexity" evidence="5">
    <location>
        <begin position="59"/>
        <end position="69"/>
    </location>
</feature>
<feature type="region of interest" description="Disordered" evidence="5">
    <location>
        <begin position="568"/>
        <end position="593"/>
    </location>
</feature>
<dbReference type="InterPro" id="IPR020846">
    <property type="entry name" value="MFS_dom"/>
</dbReference>
<feature type="transmembrane region" description="Helical" evidence="6">
    <location>
        <begin position="502"/>
        <end position="525"/>
    </location>
</feature>
<feature type="transmembrane region" description="Helical" evidence="6">
    <location>
        <begin position="254"/>
        <end position="276"/>
    </location>
</feature>